<name>A0AAV0X1V3_9HEMI</name>
<sequence>MINFMSGDVQKKYLGPLVCDNLRPYHTVVNVPYFCIPKDFIKSWQTSVTNPREKLKPIMIYNKSLLCQDHNELLFEPTSNFVATEQTVSVIITKEEWLNLLDFYRADCGVFAYFDKYGIFKNSIPKVCGICNPGKVRKFGDYIGLYGLHQYKFNQKRCCSRN</sequence>
<dbReference type="Proteomes" id="UP001160148">
    <property type="component" value="Unassembled WGS sequence"/>
</dbReference>
<dbReference type="InterPro" id="IPR035927">
    <property type="entry name" value="DUSP-like_sf"/>
</dbReference>
<evidence type="ECO:0000313" key="2">
    <source>
        <dbReference type="Proteomes" id="UP001160148"/>
    </source>
</evidence>
<reference evidence="1 2" key="1">
    <citation type="submission" date="2023-01" db="EMBL/GenBank/DDBJ databases">
        <authorList>
            <person name="Whitehead M."/>
        </authorList>
    </citation>
    <scope>NUCLEOTIDE SEQUENCE [LARGE SCALE GENOMIC DNA]</scope>
</reference>
<accession>A0AAV0X1V3</accession>
<proteinExistence type="predicted"/>
<dbReference type="EMBL" id="CARXXK010000003">
    <property type="protein sequence ID" value="CAI6362295.1"/>
    <property type="molecule type" value="Genomic_DNA"/>
</dbReference>
<evidence type="ECO:0000313" key="1">
    <source>
        <dbReference type="EMBL" id="CAI6362295.1"/>
    </source>
</evidence>
<comment type="caution">
    <text evidence="1">The sequence shown here is derived from an EMBL/GenBank/DDBJ whole genome shotgun (WGS) entry which is preliminary data.</text>
</comment>
<dbReference type="AlphaFoldDB" id="A0AAV0X1V3"/>
<gene>
    <name evidence="1" type="ORF">MEUPH1_LOCUS17384</name>
</gene>
<dbReference type="SUPFAM" id="SSF143791">
    <property type="entry name" value="DUSP-like"/>
    <property type="match status" value="1"/>
</dbReference>
<protein>
    <submittedName>
        <fullName evidence="1">Uncharacterized protein</fullName>
    </submittedName>
</protein>
<organism evidence="1 2">
    <name type="scientific">Macrosiphum euphorbiae</name>
    <name type="common">potato aphid</name>
    <dbReference type="NCBI Taxonomy" id="13131"/>
    <lineage>
        <taxon>Eukaryota</taxon>
        <taxon>Metazoa</taxon>
        <taxon>Ecdysozoa</taxon>
        <taxon>Arthropoda</taxon>
        <taxon>Hexapoda</taxon>
        <taxon>Insecta</taxon>
        <taxon>Pterygota</taxon>
        <taxon>Neoptera</taxon>
        <taxon>Paraneoptera</taxon>
        <taxon>Hemiptera</taxon>
        <taxon>Sternorrhyncha</taxon>
        <taxon>Aphidomorpha</taxon>
        <taxon>Aphidoidea</taxon>
        <taxon>Aphididae</taxon>
        <taxon>Macrosiphini</taxon>
        <taxon>Macrosiphum</taxon>
    </lineage>
</organism>
<keyword evidence="2" id="KW-1185">Reference proteome</keyword>